<keyword evidence="2" id="KW-1185">Reference proteome</keyword>
<proteinExistence type="predicted"/>
<gene>
    <name evidence="1" type="ORF">GCM10023258_38760</name>
</gene>
<evidence type="ECO:0008006" key="3">
    <source>
        <dbReference type="Google" id="ProtNLM"/>
    </source>
</evidence>
<evidence type="ECO:0000313" key="2">
    <source>
        <dbReference type="Proteomes" id="UP001500427"/>
    </source>
</evidence>
<dbReference type="EMBL" id="BAABIW010000028">
    <property type="protein sequence ID" value="GAA5036142.1"/>
    <property type="molecule type" value="Genomic_DNA"/>
</dbReference>
<comment type="caution">
    <text evidence="1">The sequence shown here is derived from an EMBL/GenBank/DDBJ whole genome shotgun (WGS) entry which is preliminary data.</text>
</comment>
<name>A0ABP9JNN2_9MICO</name>
<organism evidence="1 2">
    <name type="scientific">Terrabacter aeriphilus</name>
    <dbReference type="NCBI Taxonomy" id="515662"/>
    <lineage>
        <taxon>Bacteria</taxon>
        <taxon>Bacillati</taxon>
        <taxon>Actinomycetota</taxon>
        <taxon>Actinomycetes</taxon>
        <taxon>Micrococcales</taxon>
        <taxon>Intrasporangiaceae</taxon>
        <taxon>Terrabacter</taxon>
    </lineage>
</organism>
<dbReference type="RefSeq" id="WP_345509180.1">
    <property type="nucleotide sequence ID" value="NZ_BAABIW010000028.1"/>
</dbReference>
<protein>
    <recommendedName>
        <fullName evidence="3">ESAT-6 protein secretion system EspG family protein</fullName>
    </recommendedName>
</protein>
<accession>A0ABP9JNN2</accession>
<reference evidence="2" key="1">
    <citation type="journal article" date="2019" name="Int. J. Syst. Evol. Microbiol.">
        <title>The Global Catalogue of Microorganisms (GCM) 10K type strain sequencing project: providing services to taxonomists for standard genome sequencing and annotation.</title>
        <authorList>
            <consortium name="The Broad Institute Genomics Platform"/>
            <consortium name="The Broad Institute Genome Sequencing Center for Infectious Disease"/>
            <person name="Wu L."/>
            <person name="Ma J."/>
        </authorList>
    </citation>
    <scope>NUCLEOTIDE SEQUENCE [LARGE SCALE GENOMIC DNA]</scope>
    <source>
        <strain evidence="2">JCM 17687</strain>
    </source>
</reference>
<sequence>MSVTFDPVTGHLRLDAEAFDVLVEHAERPAQQPTRPPAGGRSTPGDALARLVAGGVLVDGRPHPRLRETLVGVTASRGSVQVVVGDDEGVRLHHAWLGATAVAVLSDRGDGTFDLGPSHTTQLPGMLAAWASLAAGPELAAATVAVPDVLLEELASHRRGLRRAAAQALADALGPWPAARDGVHSGGWRLATVDVALATGEQTLAQHLAWLDTGAGLLRAEAVERDVRLTPTTSTELRRDLATVVATGG</sequence>
<dbReference type="Proteomes" id="UP001500427">
    <property type="component" value="Unassembled WGS sequence"/>
</dbReference>
<evidence type="ECO:0000313" key="1">
    <source>
        <dbReference type="EMBL" id="GAA5036142.1"/>
    </source>
</evidence>